<sequence>MKKLLPFILTLMLCQIGFSQTTYYVDVSRPDNTGNGLSWATAKKDLQNALDLTVDGDEVRVASGTYHPNSAPGTTLTNPTEFYFWMNTNINLKGSYDPSTDTQDFSNPSILSGDLGTTNTVHVLVTTNLNNTALVEGFNITGGAAVHNSGSVTIGGHTLQYREGGGMYNASSSPNLVNVTFYNNSALYYGGGIYNASSSPNLVNVAFYNNSSSSWGGGMFNASSSPNLVNVTFVNNSANYGGGMYNNNSSNASLFNTVLYANGDDIYNVSGFSFSANNFSENFTGTGFTQLTTNPFVDSSDPIGADGIWNTADDGLYPANGSVLINAGDNSFNTEATDITGNPRVLFNTIDAGAYEVFNLQPDANNILYVNKNASGGDGSGNSWANAVTELAEASLWANSIQDMAWQTTPLQIWVATGTYTPGTEQTDSFTIPSNVIVLGGFNGTETTTDERNWAENPTILSGDLNNSQTANEGDSHTIVTMLGDNAEINGFFIQWSFADDGTDHSQPDIGRSGAGVYNNGDNRIYNCTLRSNVADTTDDPEIGTGAGLVSFGGTLDIINCLFNSNTASANGGAMSAESGTINIINCTIANNNANKGGGVHFYNGNINTTNTIFTNNNGTNGNINDDGGAGTGTANYCLFYNATTGNDGNLPPNITGNNNIENTDPIYTNGYQIVYSSLATDAGDNTANPLSLDLNAQNRISNTTIDIGAYEFQNNLQPDANNIIYVNKNVSGGNEIGNSWTNAVPELADALLWASSLQDTAWETTPLQIWVAGGTYNPKYSPEDGVNFGTDQGRENAFLMVANVQLYGGFAGNETSLADRDLSITTNTTVLSGDINGNDALISPAPIAGNPYTSTSIADNTYHVVMGAGNVGEGIIDGFTITGGNTISNHDPYYINGYYFIRSAGGGIYLRGSNLKLKNIIVYGNNADTYGAGIMLLESTPSLLNVNINRNTCNSQGGGLFINLNSFPNLTNVSITNNTATTGSGVYTRNSSPSFNNCIIWGEIYNDNSSPTYTNSLIEGNTDTSNGNINATGLTETDIFTDPTNGDFSLISDSPAVNAGNNTAYTNAGGDLINDTDLAGNPRIFDTTIDVGAYEAQGLCSDLGGSDIAYVDNTATGNNNGTSWANAFTDLETALSLQDCGFTGEIRVAGGQTFKPSASRLCTSGCTSPRDYYFLIHEDIQLKGSYDVSTNTQDYSNPTTLSGDIGNTGDTSDNTSHVVVTTNLTNAASLDGFIITNGNANLNVYPTINTIQIESYRGGGMHNNNNSSPTITNTTFFNNFASSLGGGMYNNSSSSPNITNVSFVNNSSSSFGGGMYNNFSSSPSITNVSFVNNSATNGGGMHNNNNSSPTITNSTFVNNSASNSNGGGIYNSSSNASLFNTVLYANGNDIYINGSSSLDGSSANNFSETSYLLGNQGVSFTQITDDPFVDSSNPIGADGIWNTADDGLYPANGSVLINAGDNSFNTEATDITGNLRVFDGTIDVGAYEQNPCLNVGSIIYVDQDATSGANDGSSWANAFTSLETALSLQDCGFTGEIRVAGGQTFKPSASRLCSDCSDDRSYYFLIHEDIQLKGSFIVGTDTQDHSNSTILSGDIGTLNDNSDNIYHVVITINLTNAATIDGFTITNGHANYTNFTVNGIIFSGNGGGMYNNYSSPSIINSTFSNNSSPRGGGMFNRYSYPSISNSTFSNNSATSSFGGGMYNNYSSPSITNSTFSNNSSVYYGGAMYNRYSDPSISNSTFSNNYAIYFGGGMHNNYSSPSITNSTFSNNYANVGSGIYNDGTSNPVLYNTVLYNNTGNDISNHTNSSINNNSSNNFSETSYLLGNQGVSFTQLSTDPFVDSSNPIGADGVWNTADDGLYPANGSVLINAGDNSFNTESTDITGNPRIFDTTIDVGAYELQSTLSNNSANKTNNEFVVYPNPTTHMLYIQTNLKQFSYELYNIQGQKIMASKQAVNTINTSQLATGVYVLKLNSGNKTQSIKVIKK</sequence>
<dbReference type="NCBIfam" id="NF041518">
    <property type="entry name" value="choice_anch_Q"/>
    <property type="match status" value="5"/>
</dbReference>
<dbReference type="InterPro" id="IPR011050">
    <property type="entry name" value="Pectin_lyase_fold/virulence"/>
</dbReference>
<keyword evidence="6" id="KW-1185">Reference proteome</keyword>
<feature type="region of interest" description="Disordered" evidence="2">
    <location>
        <begin position="1338"/>
        <end position="1358"/>
    </location>
</feature>
<dbReference type="InterPro" id="IPR059226">
    <property type="entry name" value="Choice_anch_Q_dom"/>
</dbReference>
<name>A0A3R9M7W5_9FLAO</name>
<keyword evidence="1 3" id="KW-0732">Signal</keyword>
<dbReference type="PANTHER" id="PTHR11319">
    <property type="entry name" value="G PROTEIN-COUPLED RECEPTOR-RELATED"/>
    <property type="match status" value="1"/>
</dbReference>
<dbReference type="InterPro" id="IPR012334">
    <property type="entry name" value="Pectin_lyas_fold"/>
</dbReference>
<dbReference type="Pfam" id="PF18962">
    <property type="entry name" value="Por_Secre_tail"/>
    <property type="match status" value="1"/>
</dbReference>
<dbReference type="EMBL" id="RWBG01000004">
    <property type="protein sequence ID" value="RSK39311.1"/>
    <property type="molecule type" value="Genomic_DNA"/>
</dbReference>
<gene>
    <name evidence="5" type="ORF">EJA19_10305</name>
</gene>
<dbReference type="RefSeq" id="WP_125468285.1">
    <property type="nucleotide sequence ID" value="NZ_RWBG01000004.1"/>
</dbReference>
<dbReference type="Gene3D" id="2.160.20.10">
    <property type="entry name" value="Single-stranded right-handed beta-helix, Pectin lyase-like"/>
    <property type="match status" value="5"/>
</dbReference>
<reference evidence="5 6" key="1">
    <citation type="submission" date="2018-12" db="EMBL/GenBank/DDBJ databases">
        <title>Mangrovimonas spongiae sp. nov., a novel member of the genus Mangrovimonas isolated from marine sponge.</title>
        <authorList>
            <person name="Zhuang L."/>
            <person name="Luo L."/>
        </authorList>
    </citation>
    <scope>NUCLEOTIDE SEQUENCE [LARGE SCALE GENOMIC DNA]</scope>
    <source>
        <strain evidence="5 6">HN-E26</strain>
    </source>
</reference>
<evidence type="ECO:0000256" key="1">
    <source>
        <dbReference type="ARBA" id="ARBA00022729"/>
    </source>
</evidence>
<dbReference type="OrthoDB" id="8901262at2"/>
<evidence type="ECO:0000313" key="5">
    <source>
        <dbReference type="EMBL" id="RSK39311.1"/>
    </source>
</evidence>
<evidence type="ECO:0000256" key="3">
    <source>
        <dbReference type="SAM" id="SignalP"/>
    </source>
</evidence>
<protein>
    <submittedName>
        <fullName evidence="5">T9SS C-terminal target domain-containing protein</fullName>
    </submittedName>
</protein>
<dbReference type="PANTHER" id="PTHR11319:SF35">
    <property type="entry name" value="OUTER MEMBRANE PROTEIN PMPC-RELATED"/>
    <property type="match status" value="1"/>
</dbReference>
<accession>A0A3R9M7W5</accession>
<dbReference type="InterPro" id="IPR006626">
    <property type="entry name" value="PbH1"/>
</dbReference>
<feature type="signal peptide" evidence="3">
    <location>
        <begin position="1"/>
        <end position="24"/>
    </location>
</feature>
<dbReference type="SMART" id="SM00710">
    <property type="entry name" value="PbH1"/>
    <property type="match status" value="15"/>
</dbReference>
<feature type="chain" id="PRO_5018636772" evidence="3">
    <location>
        <begin position="25"/>
        <end position="1987"/>
    </location>
</feature>
<dbReference type="Proteomes" id="UP000270620">
    <property type="component" value="Unassembled WGS sequence"/>
</dbReference>
<feature type="compositionally biased region" description="Low complexity" evidence="2">
    <location>
        <begin position="1343"/>
        <end position="1358"/>
    </location>
</feature>
<dbReference type="InterPro" id="IPR026444">
    <property type="entry name" value="Secre_tail"/>
</dbReference>
<organism evidence="5 6">
    <name type="scientific">Mangrovimonas spongiae</name>
    <dbReference type="NCBI Taxonomy" id="2494697"/>
    <lineage>
        <taxon>Bacteria</taxon>
        <taxon>Pseudomonadati</taxon>
        <taxon>Bacteroidota</taxon>
        <taxon>Flavobacteriia</taxon>
        <taxon>Flavobacteriales</taxon>
        <taxon>Flavobacteriaceae</taxon>
        <taxon>Mangrovimonas</taxon>
    </lineage>
</organism>
<dbReference type="NCBIfam" id="TIGR04183">
    <property type="entry name" value="Por_Secre_tail"/>
    <property type="match status" value="1"/>
</dbReference>
<evidence type="ECO:0000259" key="4">
    <source>
        <dbReference type="Pfam" id="PF18962"/>
    </source>
</evidence>
<dbReference type="SUPFAM" id="SSF51126">
    <property type="entry name" value="Pectin lyase-like"/>
    <property type="match status" value="5"/>
</dbReference>
<evidence type="ECO:0000256" key="2">
    <source>
        <dbReference type="SAM" id="MobiDB-lite"/>
    </source>
</evidence>
<feature type="domain" description="Secretion system C-terminal sorting" evidence="4">
    <location>
        <begin position="1919"/>
        <end position="1985"/>
    </location>
</feature>
<proteinExistence type="predicted"/>
<comment type="caution">
    <text evidence="5">The sequence shown here is derived from an EMBL/GenBank/DDBJ whole genome shotgun (WGS) entry which is preliminary data.</text>
</comment>
<evidence type="ECO:0000313" key="6">
    <source>
        <dbReference type="Proteomes" id="UP000270620"/>
    </source>
</evidence>